<dbReference type="eggNOG" id="KOG1192">
    <property type="taxonomic scope" value="Eukaryota"/>
</dbReference>
<name>A0A1U8AEX3_NELNU</name>
<dbReference type="Gene3D" id="3.40.50.2000">
    <property type="entry name" value="Glycogen Phosphorylase B"/>
    <property type="match status" value="2"/>
</dbReference>
<dbReference type="PANTHER" id="PTHR48048">
    <property type="entry name" value="GLYCOSYLTRANSFERASE"/>
    <property type="match status" value="1"/>
</dbReference>
<dbReference type="AlphaFoldDB" id="A0A1U8AEX3"/>
<evidence type="ECO:0000256" key="1">
    <source>
        <dbReference type="ARBA" id="ARBA00009995"/>
    </source>
</evidence>
<reference evidence="7" key="1">
    <citation type="submission" date="2025-08" db="UniProtKB">
        <authorList>
            <consortium name="RefSeq"/>
        </authorList>
    </citation>
    <scope>IDENTIFICATION</scope>
</reference>
<dbReference type="PANTHER" id="PTHR48048:SF83">
    <property type="entry name" value="GLYCOSYLTRANSFERASE"/>
    <property type="match status" value="1"/>
</dbReference>
<accession>A0A1U8AEX3</accession>
<dbReference type="EC" id="2.4.1.-" evidence="5"/>
<dbReference type="FunFam" id="3.40.50.2000:FF:000080">
    <property type="entry name" value="Glycosyltransferase"/>
    <property type="match status" value="1"/>
</dbReference>
<sequence length="478" mass="52917">MEKIELVFFPVCGAGHLFSTVELAKRIIDRDDRLSITVLCMQPPSSCGIDPYVESLAASIPAIRFIALPQVDPPSPEVYTSPEGFASLFIQSHKPHVRNALTQLISSCSGAGTVRVAGLVIDFFCTSMIDVANEFGIPSYLFFSSTAGLLGLMLHLPTLDTQIPTATEFKDADTELKFPTFVNPVSPFSLPKPIWNGNEDGYKWFLYHCRRFKETKGIIINTFDELESHAINSLSDGQTPKVYPVGPLLDLEGRSSHSLSHPTQYKEIMKWLDEQPPLSVVLLCFGSLGGFDKAQVKEIAIGLERSGHRFLWSLRQASKEKGMIMSGAYPNPEEVLPDGFLERTEGRGMIRGWVPQVKVLAHPAIGGFVSHCGWNSILASLWHGVPLATWPLYGEQHLNAFQLVKELGLAVELRLKYRNGVDLASAEEVERSIRALMVGDSEVKRRVKEMGEKSRAVFIESGSSFASLGRLIEDLMHN</sequence>
<evidence type="ECO:0000313" key="7">
    <source>
        <dbReference type="RefSeq" id="XP_010260884.2"/>
    </source>
</evidence>
<dbReference type="InterPro" id="IPR035595">
    <property type="entry name" value="UDP_glycos_trans_CS"/>
</dbReference>
<keyword evidence="6" id="KW-1185">Reference proteome</keyword>
<evidence type="ECO:0000256" key="3">
    <source>
        <dbReference type="ARBA" id="ARBA00022679"/>
    </source>
</evidence>
<gene>
    <name evidence="7" type="primary">LOC104599844</name>
</gene>
<evidence type="ECO:0000256" key="2">
    <source>
        <dbReference type="ARBA" id="ARBA00022676"/>
    </source>
</evidence>
<keyword evidence="3 4" id="KW-0808">Transferase</keyword>
<dbReference type="InterPro" id="IPR050481">
    <property type="entry name" value="UDP-glycosyltransf_plant"/>
</dbReference>
<dbReference type="FunFam" id="3.40.50.2000:FF:000056">
    <property type="entry name" value="Glycosyltransferase"/>
    <property type="match status" value="1"/>
</dbReference>
<dbReference type="OrthoDB" id="5835829at2759"/>
<comment type="similarity">
    <text evidence="1 4">Belongs to the UDP-glycosyltransferase family.</text>
</comment>
<dbReference type="Proteomes" id="UP000189703">
    <property type="component" value="Unplaced"/>
</dbReference>
<evidence type="ECO:0000313" key="6">
    <source>
        <dbReference type="Proteomes" id="UP000189703"/>
    </source>
</evidence>
<dbReference type="SUPFAM" id="SSF53756">
    <property type="entry name" value="UDP-Glycosyltransferase/glycogen phosphorylase"/>
    <property type="match status" value="1"/>
</dbReference>
<dbReference type="OMA" id="HEQNGEV"/>
<dbReference type="RefSeq" id="XP_010260884.2">
    <property type="nucleotide sequence ID" value="XM_010262582.2"/>
</dbReference>
<organism evidence="6 7">
    <name type="scientific">Nelumbo nucifera</name>
    <name type="common">Sacred lotus</name>
    <dbReference type="NCBI Taxonomy" id="4432"/>
    <lineage>
        <taxon>Eukaryota</taxon>
        <taxon>Viridiplantae</taxon>
        <taxon>Streptophyta</taxon>
        <taxon>Embryophyta</taxon>
        <taxon>Tracheophyta</taxon>
        <taxon>Spermatophyta</taxon>
        <taxon>Magnoliopsida</taxon>
        <taxon>Proteales</taxon>
        <taxon>Nelumbonaceae</taxon>
        <taxon>Nelumbo</taxon>
    </lineage>
</organism>
<evidence type="ECO:0000256" key="4">
    <source>
        <dbReference type="RuleBase" id="RU003718"/>
    </source>
</evidence>
<dbReference type="PROSITE" id="PS00375">
    <property type="entry name" value="UDPGT"/>
    <property type="match status" value="1"/>
</dbReference>
<dbReference type="InterPro" id="IPR002213">
    <property type="entry name" value="UDP_glucos_trans"/>
</dbReference>
<dbReference type="Pfam" id="PF00201">
    <property type="entry name" value="UDPGT"/>
    <property type="match status" value="1"/>
</dbReference>
<dbReference type="GO" id="GO:0035251">
    <property type="term" value="F:UDP-glucosyltransferase activity"/>
    <property type="evidence" value="ECO:0007669"/>
    <property type="project" value="InterPro"/>
</dbReference>
<evidence type="ECO:0000256" key="5">
    <source>
        <dbReference type="RuleBase" id="RU362057"/>
    </source>
</evidence>
<keyword evidence="2 4" id="KW-0328">Glycosyltransferase</keyword>
<dbReference type="InParanoid" id="A0A1U8AEX3"/>
<dbReference type="FunCoup" id="A0A1U8AEX3">
    <property type="interactions" value="657"/>
</dbReference>
<proteinExistence type="inferred from homology"/>
<protein>
    <recommendedName>
        <fullName evidence="5">Glycosyltransferase</fullName>
        <ecNumber evidence="5">2.4.1.-</ecNumber>
    </recommendedName>
</protein>
<dbReference type="GeneID" id="104599844"/>
<dbReference type="KEGG" id="nnu:104599844"/>
<dbReference type="CDD" id="cd03784">
    <property type="entry name" value="GT1_Gtf-like"/>
    <property type="match status" value="1"/>
</dbReference>